<comment type="caution">
    <text evidence="9">The sequence shown here is derived from an EMBL/GenBank/DDBJ whole genome shotgun (WGS) entry which is preliminary data.</text>
</comment>
<dbReference type="InterPro" id="IPR004412">
    <property type="entry name" value="GatA"/>
</dbReference>
<dbReference type="InterPro" id="IPR036928">
    <property type="entry name" value="AS_sf"/>
</dbReference>
<dbReference type="PANTHER" id="PTHR11895">
    <property type="entry name" value="TRANSAMIDASE"/>
    <property type="match status" value="1"/>
</dbReference>
<feature type="active site" description="Charge relay system" evidence="7">
    <location>
        <position position="150"/>
    </location>
</feature>
<dbReference type="NCBIfam" id="TIGR00132">
    <property type="entry name" value="gatA"/>
    <property type="match status" value="1"/>
</dbReference>
<evidence type="ECO:0000256" key="6">
    <source>
        <dbReference type="ARBA" id="ARBA00047407"/>
    </source>
</evidence>
<dbReference type="PROSITE" id="PS00571">
    <property type="entry name" value="AMIDASES"/>
    <property type="match status" value="1"/>
</dbReference>
<proteinExistence type="inferred from homology"/>
<keyword evidence="5 7" id="KW-0648">Protein biosynthesis</keyword>
<organism evidence="9 10">
    <name type="scientific">Candidatus Wolfebacteria bacterium RIFCSPHIGHO2_01_FULL_48_22</name>
    <dbReference type="NCBI Taxonomy" id="1802555"/>
    <lineage>
        <taxon>Bacteria</taxon>
        <taxon>Candidatus Wolfeibacteriota</taxon>
    </lineage>
</organism>
<dbReference type="GO" id="GO:0030956">
    <property type="term" value="C:glutamyl-tRNA(Gln) amidotransferase complex"/>
    <property type="evidence" value="ECO:0007669"/>
    <property type="project" value="InterPro"/>
</dbReference>
<dbReference type="GO" id="GO:0005524">
    <property type="term" value="F:ATP binding"/>
    <property type="evidence" value="ECO:0007669"/>
    <property type="project" value="UniProtKB-KW"/>
</dbReference>
<comment type="subunit">
    <text evidence="7">Heterotrimer of A, B and C subunits.</text>
</comment>
<sequence length="478" mass="52183">MMMHDLTIKKFHEGLLKKEFSVTDIVSESIKQIEKENGRLNVFLDVFADEAKKKARELDDETPKTPLFGVPMAIKDNILIRGTRMTAGSKILETYESAYDATVVEKLRAQDAIFLGKVNLDEFAMGSSTENSAFGVTKNPYDDTKVAGGSSGGSAAAVAADMALGSLGSDTGGSIREPASFCGVVGMKPTYGAVSRHGVAALGSSLDQIGPFAKTVEDVEYIFDAIKGGDRFDPTSAEFATSNLQPPTSKLKIGVPKEYFVEGMDPYVEKEILDALDVFKKQGYEIKEVSLPHTKYALSCYYIIMPAEASSNLGRYDGLRYGRQGLGLSDQGLVQTYMRNRGEGFGEEATRRILLGTFVLSAGYYDAYYAKAQKVRRKIQEDFDSVFSPSGGGVDVLFTPVVPFTAFGIGEKASDPLAMYLSDIFTIPANLAGVPALSIPVRKRSEYSKDRMPVNFQLVGKHFHEGDLFMLGKHYEQV</sequence>
<keyword evidence="3 7" id="KW-0547">Nucleotide-binding</keyword>
<evidence type="ECO:0000256" key="4">
    <source>
        <dbReference type="ARBA" id="ARBA00022840"/>
    </source>
</evidence>
<reference evidence="9 10" key="1">
    <citation type="journal article" date="2016" name="Nat. Commun.">
        <title>Thousands of microbial genomes shed light on interconnected biogeochemical processes in an aquifer system.</title>
        <authorList>
            <person name="Anantharaman K."/>
            <person name="Brown C.T."/>
            <person name="Hug L.A."/>
            <person name="Sharon I."/>
            <person name="Castelle C.J."/>
            <person name="Probst A.J."/>
            <person name="Thomas B.C."/>
            <person name="Singh A."/>
            <person name="Wilkins M.J."/>
            <person name="Karaoz U."/>
            <person name="Brodie E.L."/>
            <person name="Williams K.H."/>
            <person name="Hubbard S.S."/>
            <person name="Banfield J.F."/>
        </authorList>
    </citation>
    <scope>NUCLEOTIDE SEQUENCE [LARGE SCALE GENOMIC DNA]</scope>
</reference>
<dbReference type="STRING" id="1802555.A2755_00880"/>
<evidence type="ECO:0000256" key="1">
    <source>
        <dbReference type="ARBA" id="ARBA00008069"/>
    </source>
</evidence>
<comment type="catalytic activity">
    <reaction evidence="6 7">
        <text>L-glutamyl-tRNA(Gln) + L-glutamine + ATP + H2O = L-glutaminyl-tRNA(Gln) + L-glutamate + ADP + phosphate + H(+)</text>
        <dbReference type="Rhea" id="RHEA:17521"/>
        <dbReference type="Rhea" id="RHEA-COMP:9681"/>
        <dbReference type="Rhea" id="RHEA-COMP:9684"/>
        <dbReference type="ChEBI" id="CHEBI:15377"/>
        <dbReference type="ChEBI" id="CHEBI:15378"/>
        <dbReference type="ChEBI" id="CHEBI:29985"/>
        <dbReference type="ChEBI" id="CHEBI:30616"/>
        <dbReference type="ChEBI" id="CHEBI:43474"/>
        <dbReference type="ChEBI" id="CHEBI:58359"/>
        <dbReference type="ChEBI" id="CHEBI:78520"/>
        <dbReference type="ChEBI" id="CHEBI:78521"/>
        <dbReference type="ChEBI" id="CHEBI:456216"/>
        <dbReference type="EC" id="6.3.5.7"/>
    </reaction>
</comment>
<dbReference type="InterPro" id="IPR023631">
    <property type="entry name" value="Amidase_dom"/>
</dbReference>
<comment type="similarity">
    <text evidence="1 7">Belongs to the amidase family. GatA subfamily.</text>
</comment>
<gene>
    <name evidence="7" type="primary">gatA</name>
    <name evidence="9" type="ORF">A2755_00880</name>
</gene>
<feature type="active site" description="Acyl-ester intermediate" evidence="7">
    <location>
        <position position="174"/>
    </location>
</feature>
<evidence type="ECO:0000256" key="2">
    <source>
        <dbReference type="ARBA" id="ARBA00022598"/>
    </source>
</evidence>
<dbReference type="HAMAP" id="MF_00120">
    <property type="entry name" value="GatA"/>
    <property type="match status" value="1"/>
</dbReference>
<comment type="function">
    <text evidence="7">Allows the formation of correctly charged Gln-tRNA(Gln) through the transamidation of misacylated Glu-tRNA(Gln) in organisms which lack glutaminyl-tRNA synthetase. The reaction takes place in the presence of glutamine and ATP through an activated gamma-phospho-Glu-tRNA(Gln).</text>
</comment>
<dbReference type="Proteomes" id="UP000177029">
    <property type="component" value="Unassembled WGS sequence"/>
</dbReference>
<dbReference type="PANTHER" id="PTHR11895:SF151">
    <property type="entry name" value="GLUTAMYL-TRNA(GLN) AMIDOTRANSFERASE SUBUNIT A"/>
    <property type="match status" value="1"/>
</dbReference>
<dbReference type="Pfam" id="PF01425">
    <property type="entry name" value="Amidase"/>
    <property type="match status" value="1"/>
</dbReference>
<protein>
    <recommendedName>
        <fullName evidence="7">Glutamyl-tRNA(Gln) amidotransferase subunit A</fullName>
        <shortName evidence="7">Glu-ADT subunit A</shortName>
        <ecNumber evidence="7">6.3.5.7</ecNumber>
    </recommendedName>
</protein>
<evidence type="ECO:0000256" key="5">
    <source>
        <dbReference type="ARBA" id="ARBA00022917"/>
    </source>
</evidence>
<evidence type="ECO:0000256" key="7">
    <source>
        <dbReference type="HAMAP-Rule" id="MF_00120"/>
    </source>
</evidence>
<keyword evidence="4 7" id="KW-0067">ATP-binding</keyword>
<dbReference type="EC" id="6.3.5.7" evidence="7"/>
<evidence type="ECO:0000313" key="9">
    <source>
        <dbReference type="EMBL" id="OGM91901.1"/>
    </source>
</evidence>
<dbReference type="SUPFAM" id="SSF75304">
    <property type="entry name" value="Amidase signature (AS) enzymes"/>
    <property type="match status" value="1"/>
</dbReference>
<evidence type="ECO:0000259" key="8">
    <source>
        <dbReference type="Pfam" id="PF01425"/>
    </source>
</evidence>
<feature type="active site" description="Charge relay system" evidence="7">
    <location>
        <position position="75"/>
    </location>
</feature>
<evidence type="ECO:0000313" key="10">
    <source>
        <dbReference type="Proteomes" id="UP000177029"/>
    </source>
</evidence>
<dbReference type="Gene3D" id="3.90.1300.10">
    <property type="entry name" value="Amidase signature (AS) domain"/>
    <property type="match status" value="1"/>
</dbReference>
<evidence type="ECO:0000256" key="3">
    <source>
        <dbReference type="ARBA" id="ARBA00022741"/>
    </source>
</evidence>
<feature type="domain" description="Amidase" evidence="8">
    <location>
        <begin position="24"/>
        <end position="468"/>
    </location>
</feature>
<keyword evidence="2 7" id="KW-0436">Ligase</keyword>
<dbReference type="AlphaFoldDB" id="A0A1F8DTF8"/>
<accession>A0A1F8DTF8</accession>
<dbReference type="GO" id="GO:0006412">
    <property type="term" value="P:translation"/>
    <property type="evidence" value="ECO:0007669"/>
    <property type="project" value="UniProtKB-UniRule"/>
</dbReference>
<dbReference type="GO" id="GO:0050567">
    <property type="term" value="F:glutaminyl-tRNA synthase (glutamine-hydrolyzing) activity"/>
    <property type="evidence" value="ECO:0007669"/>
    <property type="project" value="UniProtKB-UniRule"/>
</dbReference>
<name>A0A1F8DTF8_9BACT</name>
<dbReference type="EMBL" id="MGIP01000005">
    <property type="protein sequence ID" value="OGM91901.1"/>
    <property type="molecule type" value="Genomic_DNA"/>
</dbReference>
<dbReference type="InterPro" id="IPR000120">
    <property type="entry name" value="Amidase"/>
</dbReference>
<dbReference type="InterPro" id="IPR020556">
    <property type="entry name" value="Amidase_CS"/>
</dbReference>